<keyword evidence="3 4" id="KW-0687">Ribonucleoprotein</keyword>
<organism evidence="5 6">
    <name type="scientific">Cutaneotrichosporon cavernicola</name>
    <dbReference type="NCBI Taxonomy" id="279322"/>
    <lineage>
        <taxon>Eukaryota</taxon>
        <taxon>Fungi</taxon>
        <taxon>Dikarya</taxon>
        <taxon>Basidiomycota</taxon>
        <taxon>Agaricomycotina</taxon>
        <taxon>Tremellomycetes</taxon>
        <taxon>Trichosporonales</taxon>
        <taxon>Trichosporonaceae</taxon>
        <taxon>Cutaneotrichosporon</taxon>
    </lineage>
</organism>
<name>A0AA48L9B6_9TREE</name>
<evidence type="ECO:0000313" key="6">
    <source>
        <dbReference type="Proteomes" id="UP001233271"/>
    </source>
</evidence>
<dbReference type="AlphaFoldDB" id="A0AA48L9B6"/>
<dbReference type="InterPro" id="IPR038551">
    <property type="entry name" value="Ribosomal_eS26_sf"/>
</dbReference>
<dbReference type="GO" id="GO:0003729">
    <property type="term" value="F:mRNA binding"/>
    <property type="evidence" value="ECO:0007669"/>
    <property type="project" value="TreeGrafter"/>
</dbReference>
<dbReference type="Gene3D" id="3.30.1740.20">
    <property type="entry name" value="Ribosomal protein S26e"/>
    <property type="match status" value="1"/>
</dbReference>
<dbReference type="GeneID" id="85498170"/>
<dbReference type="KEGG" id="ccac:CcaHIS019_0607590"/>
<dbReference type="GO" id="GO:0006412">
    <property type="term" value="P:translation"/>
    <property type="evidence" value="ECO:0007669"/>
    <property type="project" value="InterPro"/>
</dbReference>
<keyword evidence="2 4" id="KW-0689">Ribosomal protein</keyword>
<dbReference type="RefSeq" id="XP_060459565.1">
    <property type="nucleotide sequence ID" value="XM_060603253.1"/>
</dbReference>
<dbReference type="InterPro" id="IPR000892">
    <property type="entry name" value="Ribosomal_eS26"/>
</dbReference>
<dbReference type="GO" id="GO:0003735">
    <property type="term" value="F:structural constituent of ribosome"/>
    <property type="evidence" value="ECO:0007669"/>
    <property type="project" value="InterPro"/>
</dbReference>
<dbReference type="InterPro" id="IPR047864">
    <property type="entry name" value="Ribosomal_eS26_CS"/>
</dbReference>
<accession>A0AA48L9B6</accession>
<dbReference type="Pfam" id="PF01283">
    <property type="entry name" value="Ribosomal_S26e"/>
    <property type="match status" value="1"/>
</dbReference>
<dbReference type="PANTHER" id="PTHR12538">
    <property type="entry name" value="40S RIBOSOMAL PROTEIN S26"/>
    <property type="match status" value="1"/>
</dbReference>
<reference evidence="5" key="1">
    <citation type="journal article" date="2023" name="BMC Genomics">
        <title>Chromosome-level genome assemblies of Cutaneotrichosporon spp. (Trichosporonales, Basidiomycota) reveal imbalanced evolution between nucleotide sequences and chromosome synteny.</title>
        <authorList>
            <person name="Kobayashi Y."/>
            <person name="Kayamori A."/>
            <person name="Aoki K."/>
            <person name="Shiwa Y."/>
            <person name="Matsutani M."/>
            <person name="Fujita N."/>
            <person name="Sugita T."/>
            <person name="Iwasaki W."/>
            <person name="Tanaka N."/>
            <person name="Takashima M."/>
        </authorList>
    </citation>
    <scope>NUCLEOTIDE SEQUENCE</scope>
    <source>
        <strain evidence="5">HIS019</strain>
    </source>
</reference>
<evidence type="ECO:0000256" key="1">
    <source>
        <dbReference type="ARBA" id="ARBA00008596"/>
    </source>
</evidence>
<proteinExistence type="inferred from homology"/>
<keyword evidence="6" id="KW-1185">Reference proteome</keyword>
<dbReference type="PANTHER" id="PTHR12538:SF0">
    <property type="entry name" value="40S RIBOSOMAL PROTEIN S26"/>
    <property type="match status" value="1"/>
</dbReference>
<comment type="similarity">
    <text evidence="1 4">Belongs to the eukaryotic ribosomal protein eS26 family.</text>
</comment>
<dbReference type="PROSITE" id="PS00733">
    <property type="entry name" value="RIBOSOMAL_S26E"/>
    <property type="match status" value="1"/>
</dbReference>
<dbReference type="EMBL" id="AP028217">
    <property type="protein sequence ID" value="BEI94300.1"/>
    <property type="molecule type" value="Genomic_DNA"/>
</dbReference>
<evidence type="ECO:0000256" key="4">
    <source>
        <dbReference type="RuleBase" id="RU363128"/>
    </source>
</evidence>
<evidence type="ECO:0000313" key="5">
    <source>
        <dbReference type="EMBL" id="BEI94300.1"/>
    </source>
</evidence>
<dbReference type="Proteomes" id="UP001233271">
    <property type="component" value="Chromosome 6"/>
</dbReference>
<gene>
    <name evidence="5" type="primary">RPS26A</name>
    <name evidence="5" type="ORF">CcaverHIS019_0607590</name>
</gene>
<sequence>MTKKRRGNGRNKKGRGHVRFLRCSNCARAVAKDKAIKRNSVKNMVEAAAVRDLSEASVYAEYALPKLYIRLVYCVSCAIHAKIVRVRSDKVGAINGRKNRAPPPRAIFKDGKRVNPAVAAAIAAKQAQQTA</sequence>
<evidence type="ECO:0000256" key="3">
    <source>
        <dbReference type="ARBA" id="ARBA00023274"/>
    </source>
</evidence>
<protein>
    <recommendedName>
        <fullName evidence="4">40S ribosomal protein S26</fullName>
    </recommendedName>
</protein>
<evidence type="ECO:0000256" key="2">
    <source>
        <dbReference type="ARBA" id="ARBA00022980"/>
    </source>
</evidence>
<dbReference type="FunFam" id="3.30.1740.20:FF:000001">
    <property type="entry name" value="40S ribosomal protein S26"/>
    <property type="match status" value="1"/>
</dbReference>
<dbReference type="GO" id="GO:0022627">
    <property type="term" value="C:cytosolic small ribosomal subunit"/>
    <property type="evidence" value="ECO:0007669"/>
    <property type="project" value="TreeGrafter"/>
</dbReference>